<dbReference type="AlphaFoldDB" id="A0AA41R3P5"/>
<evidence type="ECO:0000256" key="1">
    <source>
        <dbReference type="ARBA" id="ARBA00004141"/>
    </source>
</evidence>
<comment type="caution">
    <text evidence="9">The sequence shown here is derived from an EMBL/GenBank/DDBJ whole genome shotgun (WGS) entry which is preliminary data.</text>
</comment>
<comment type="subcellular location">
    <subcellularLocation>
        <location evidence="1">Membrane</location>
        <topology evidence="1">Multi-pass membrane protein</topology>
    </subcellularLocation>
</comment>
<proteinExistence type="inferred from homology"/>
<dbReference type="PANTHER" id="PTHR31272:SF4">
    <property type="entry name" value="CYTOCHROME C-TYPE BIOGENESIS PROTEIN HI_1454-RELATED"/>
    <property type="match status" value="1"/>
</dbReference>
<evidence type="ECO:0000256" key="4">
    <source>
        <dbReference type="ARBA" id="ARBA00022748"/>
    </source>
</evidence>
<dbReference type="Pfam" id="PF02683">
    <property type="entry name" value="DsbD_TM"/>
    <property type="match status" value="1"/>
</dbReference>
<dbReference type="InterPro" id="IPR051790">
    <property type="entry name" value="Cytochrome_c-biogenesis_DsbD"/>
</dbReference>
<accession>A0AA41R3P5</accession>
<protein>
    <submittedName>
        <fullName evidence="9">Cytochrome c biogenesis protein CcdA</fullName>
    </submittedName>
</protein>
<evidence type="ECO:0000259" key="8">
    <source>
        <dbReference type="Pfam" id="PF02683"/>
    </source>
</evidence>
<keyword evidence="3 7" id="KW-0812">Transmembrane</keyword>
<feature type="transmembrane region" description="Helical" evidence="7">
    <location>
        <begin position="56"/>
        <end position="80"/>
    </location>
</feature>
<evidence type="ECO:0000256" key="6">
    <source>
        <dbReference type="ARBA" id="ARBA00023136"/>
    </source>
</evidence>
<keyword evidence="6 7" id="KW-0472">Membrane</keyword>
<dbReference type="GO" id="GO:0016020">
    <property type="term" value="C:membrane"/>
    <property type="evidence" value="ECO:0007669"/>
    <property type="project" value="UniProtKB-SubCell"/>
</dbReference>
<comment type="similarity">
    <text evidence="2">Belongs to the DsbD family.</text>
</comment>
<evidence type="ECO:0000256" key="5">
    <source>
        <dbReference type="ARBA" id="ARBA00022989"/>
    </source>
</evidence>
<evidence type="ECO:0000256" key="2">
    <source>
        <dbReference type="ARBA" id="ARBA00006143"/>
    </source>
</evidence>
<evidence type="ECO:0000256" key="7">
    <source>
        <dbReference type="SAM" id="Phobius"/>
    </source>
</evidence>
<feature type="transmembrane region" description="Helical" evidence="7">
    <location>
        <begin position="207"/>
        <end position="225"/>
    </location>
</feature>
<gene>
    <name evidence="9" type="ORF">MRX98_07630</name>
</gene>
<dbReference type="InterPro" id="IPR003834">
    <property type="entry name" value="Cyt_c_assmbl_TM_dom"/>
</dbReference>
<organism evidence="9 10">
    <name type="scientific">Desulfatitalea alkaliphila</name>
    <dbReference type="NCBI Taxonomy" id="2929485"/>
    <lineage>
        <taxon>Bacteria</taxon>
        <taxon>Pseudomonadati</taxon>
        <taxon>Thermodesulfobacteriota</taxon>
        <taxon>Desulfobacteria</taxon>
        <taxon>Desulfobacterales</taxon>
        <taxon>Desulfosarcinaceae</taxon>
        <taxon>Desulfatitalea</taxon>
    </lineage>
</organism>
<feature type="domain" description="Cytochrome C biogenesis protein transmembrane" evidence="8">
    <location>
        <begin position="11"/>
        <end position="224"/>
    </location>
</feature>
<keyword evidence="10" id="KW-1185">Reference proteome</keyword>
<sequence>MFLLEDIAWSAAFTAGLLSFFSPCILPLVPSYFSFITGISIEQLTQDPTAAIRRRIFFSTLAFVIGFSIVFIALGASAAFFSTLIQEARTPIRIVGGLLIIVLGLHLTGIRRIGLLQADKRIHLQRKPVHLLGALIIGMAFAAGWSPCIGPLLGSVLILAANQDTVGRGIGLLTLYSAGVAIPFMLLSVGIHFLIRFIGRANKVLRYINIVAGGLLIVTGLLLLTNQLSMIGY</sequence>
<dbReference type="RefSeq" id="WP_246904786.1">
    <property type="nucleotide sequence ID" value="NZ_JALJRB010000006.1"/>
</dbReference>
<dbReference type="Proteomes" id="UP001165427">
    <property type="component" value="Unassembled WGS sequence"/>
</dbReference>
<dbReference type="GO" id="GO:0017004">
    <property type="term" value="P:cytochrome complex assembly"/>
    <property type="evidence" value="ECO:0007669"/>
    <property type="project" value="UniProtKB-KW"/>
</dbReference>
<feature type="transmembrane region" description="Helical" evidence="7">
    <location>
        <begin position="131"/>
        <end position="161"/>
    </location>
</feature>
<feature type="transmembrane region" description="Helical" evidence="7">
    <location>
        <begin position="12"/>
        <end position="35"/>
    </location>
</feature>
<dbReference type="EMBL" id="JALJRB010000006">
    <property type="protein sequence ID" value="MCJ8500440.1"/>
    <property type="molecule type" value="Genomic_DNA"/>
</dbReference>
<reference evidence="9" key="1">
    <citation type="submission" date="2022-04" db="EMBL/GenBank/DDBJ databases">
        <title>Desulfatitalea alkaliphila sp. nov., a novel anaerobic sulfate-reducing bacterium isolated from terrestrial mud volcano, Taman Peninsula, Russia.</title>
        <authorList>
            <person name="Khomyakova M.A."/>
            <person name="Merkel A.Y."/>
            <person name="Slobodkin A.I."/>
        </authorList>
    </citation>
    <scope>NUCLEOTIDE SEQUENCE</scope>
    <source>
        <strain evidence="9">M08but</strain>
    </source>
</reference>
<feature type="transmembrane region" description="Helical" evidence="7">
    <location>
        <begin position="173"/>
        <end position="195"/>
    </location>
</feature>
<evidence type="ECO:0000256" key="3">
    <source>
        <dbReference type="ARBA" id="ARBA00022692"/>
    </source>
</evidence>
<name>A0AA41R3P5_9BACT</name>
<keyword evidence="5 7" id="KW-1133">Transmembrane helix</keyword>
<feature type="transmembrane region" description="Helical" evidence="7">
    <location>
        <begin position="92"/>
        <end position="110"/>
    </location>
</feature>
<evidence type="ECO:0000313" key="9">
    <source>
        <dbReference type="EMBL" id="MCJ8500440.1"/>
    </source>
</evidence>
<dbReference type="PANTHER" id="PTHR31272">
    <property type="entry name" value="CYTOCHROME C-TYPE BIOGENESIS PROTEIN HI_1454-RELATED"/>
    <property type="match status" value="1"/>
</dbReference>
<evidence type="ECO:0000313" key="10">
    <source>
        <dbReference type="Proteomes" id="UP001165427"/>
    </source>
</evidence>
<keyword evidence="4" id="KW-0201">Cytochrome c-type biogenesis</keyword>